<dbReference type="Gene3D" id="3.40.250.10">
    <property type="entry name" value="Rhodanese-like domain"/>
    <property type="match status" value="2"/>
</dbReference>
<protein>
    <recommendedName>
        <fullName evidence="3">Rhodanese domain-containing protein</fullName>
    </recommendedName>
</protein>
<dbReference type="InterPro" id="IPR001763">
    <property type="entry name" value="Rhodanese-like_dom"/>
</dbReference>
<dbReference type="SUPFAM" id="SSF52821">
    <property type="entry name" value="Rhodanese/Cell cycle control phosphatase"/>
    <property type="match status" value="2"/>
</dbReference>
<keyword evidence="1" id="KW-0808">Transferase</keyword>
<reference evidence="4 5" key="1">
    <citation type="journal article" date="2016" name="Front. Microbiol.">
        <title>Microevolution Analysis of Bacillus coahuilensis Unveils Differences in Phosphorus Acquisition Strategies and Their Regulation.</title>
        <authorList>
            <person name="Gomez-Lunar Z."/>
            <person name="Hernandez-Gonzalez I."/>
            <person name="Rodriguez-Torres M.D."/>
            <person name="Souza V."/>
            <person name="Olmedo-Alvarez G."/>
        </authorList>
    </citation>
    <scope>NUCLEOTIDE SEQUENCE [LARGE SCALE GENOMIC DNA]</scope>
    <source>
        <strain evidence="5">p1.1.43</strain>
    </source>
</reference>
<dbReference type="CDD" id="cd01449">
    <property type="entry name" value="TST_Repeat_2"/>
    <property type="match status" value="1"/>
</dbReference>
<dbReference type="PROSITE" id="PS50206">
    <property type="entry name" value="RHODANESE_3"/>
    <property type="match status" value="2"/>
</dbReference>
<comment type="caution">
    <text evidence="4">The sequence shown here is derived from an EMBL/GenBank/DDBJ whole genome shotgun (WGS) entry which is preliminary data.</text>
</comment>
<proteinExistence type="predicted"/>
<accession>A0A147K8J0</accession>
<feature type="domain" description="Rhodanese" evidence="3">
    <location>
        <begin position="168"/>
        <end position="277"/>
    </location>
</feature>
<evidence type="ECO:0000313" key="4">
    <source>
        <dbReference type="EMBL" id="KUP06519.1"/>
    </source>
</evidence>
<evidence type="ECO:0000256" key="2">
    <source>
        <dbReference type="ARBA" id="ARBA00022737"/>
    </source>
</evidence>
<dbReference type="PANTHER" id="PTHR11364:SF27">
    <property type="entry name" value="SULFURTRANSFERASE"/>
    <property type="match status" value="1"/>
</dbReference>
<dbReference type="InterPro" id="IPR045078">
    <property type="entry name" value="TST/MPST-like"/>
</dbReference>
<evidence type="ECO:0000259" key="3">
    <source>
        <dbReference type="PROSITE" id="PS50206"/>
    </source>
</evidence>
<evidence type="ECO:0000313" key="5">
    <source>
        <dbReference type="Proteomes" id="UP000074108"/>
    </source>
</evidence>
<keyword evidence="5" id="KW-1185">Reference proteome</keyword>
<sequence>MNSSFIQPDDLLNSIDFDYVKIIDCRYNLEDKSKGLRLYKNSHIQKAIFFDLEEDVSGPTQQNGIGGRHPLPSKEKWEKTLSEHGIRNEDHIIIYDSGELAYAARCSWLFQFYGHKKVQILVGGFTSWKEKGFPVTDQMERTKVSTYQAEPRLEWIVTMDEVKEISNGEKEGILLDSRAEDRYKGIVEPMDRIPGHIKGAVNVPWMLAVKDGTLDEPDNLKKLFRDIPKNQQIVVYCGSGVTAIPNVYALASIGYNNVRLYPGSYSDWVSDYSNEVEKNES</sequence>
<dbReference type="Pfam" id="PF00581">
    <property type="entry name" value="Rhodanese"/>
    <property type="match status" value="2"/>
</dbReference>
<keyword evidence="2" id="KW-0677">Repeat</keyword>
<dbReference type="AlphaFoldDB" id="A0A147K8J0"/>
<dbReference type="GO" id="GO:0004792">
    <property type="term" value="F:thiosulfate-cyanide sulfurtransferase activity"/>
    <property type="evidence" value="ECO:0007669"/>
    <property type="project" value="TreeGrafter"/>
</dbReference>
<organism evidence="4 5">
    <name type="scientific">Bacillus coahuilensis p1.1.43</name>
    <dbReference type="NCBI Taxonomy" id="1150625"/>
    <lineage>
        <taxon>Bacteria</taxon>
        <taxon>Bacillati</taxon>
        <taxon>Bacillota</taxon>
        <taxon>Bacilli</taxon>
        <taxon>Bacillales</taxon>
        <taxon>Bacillaceae</taxon>
        <taxon>Bacillus</taxon>
    </lineage>
</organism>
<dbReference type="OrthoDB" id="9770030at2"/>
<dbReference type="CDD" id="cd01448">
    <property type="entry name" value="TST_Repeat_1"/>
    <property type="match status" value="1"/>
</dbReference>
<name>A0A147K8J0_9BACI</name>
<dbReference type="SMART" id="SM00450">
    <property type="entry name" value="RHOD"/>
    <property type="match status" value="2"/>
</dbReference>
<dbReference type="EMBL" id="LDYG01000028">
    <property type="protein sequence ID" value="KUP06519.1"/>
    <property type="molecule type" value="Genomic_DNA"/>
</dbReference>
<feature type="domain" description="Rhodanese" evidence="3">
    <location>
        <begin position="20"/>
        <end position="137"/>
    </location>
</feature>
<dbReference type="Proteomes" id="UP000074108">
    <property type="component" value="Unassembled WGS sequence"/>
</dbReference>
<dbReference type="STRING" id="1150625.Q75_08320"/>
<dbReference type="PATRIC" id="fig|1150625.3.peg.1760"/>
<gene>
    <name evidence="4" type="ORF">Q75_08320</name>
</gene>
<evidence type="ECO:0000256" key="1">
    <source>
        <dbReference type="ARBA" id="ARBA00022679"/>
    </source>
</evidence>
<dbReference type="RefSeq" id="WP_059351056.1">
    <property type="nucleotide sequence ID" value="NZ_LDYG01000028.1"/>
</dbReference>
<dbReference type="PANTHER" id="PTHR11364">
    <property type="entry name" value="THIOSULFATE SULFERTANSFERASE"/>
    <property type="match status" value="1"/>
</dbReference>
<dbReference type="InterPro" id="IPR036873">
    <property type="entry name" value="Rhodanese-like_dom_sf"/>
</dbReference>